<name>A0A967C501_9PROT</name>
<dbReference type="InterPro" id="IPR003607">
    <property type="entry name" value="HD/PDEase_dom"/>
</dbReference>
<organism evidence="2 3">
    <name type="scientific">Pelagibius litoralis</name>
    <dbReference type="NCBI Taxonomy" id="374515"/>
    <lineage>
        <taxon>Bacteria</taxon>
        <taxon>Pseudomonadati</taxon>
        <taxon>Pseudomonadota</taxon>
        <taxon>Alphaproteobacteria</taxon>
        <taxon>Rhodospirillales</taxon>
        <taxon>Rhodovibrionaceae</taxon>
        <taxon>Pelagibius</taxon>
    </lineage>
</organism>
<dbReference type="PANTHER" id="PTHR40202:SF1">
    <property type="entry name" value="HD DOMAIN-CONTAINING PROTEIN"/>
    <property type="match status" value="1"/>
</dbReference>
<evidence type="ECO:0000313" key="3">
    <source>
        <dbReference type="Proteomes" id="UP000761264"/>
    </source>
</evidence>
<evidence type="ECO:0000259" key="1">
    <source>
        <dbReference type="Pfam" id="PF01966"/>
    </source>
</evidence>
<dbReference type="InterPro" id="IPR006674">
    <property type="entry name" value="HD_domain"/>
</dbReference>
<dbReference type="CDD" id="cd00077">
    <property type="entry name" value="HDc"/>
    <property type="match status" value="1"/>
</dbReference>
<proteinExistence type="predicted"/>
<dbReference type="EMBL" id="JAAQPH010000002">
    <property type="protein sequence ID" value="NIA67466.1"/>
    <property type="molecule type" value="Genomic_DNA"/>
</dbReference>
<keyword evidence="3" id="KW-1185">Reference proteome</keyword>
<dbReference type="AlphaFoldDB" id="A0A967C501"/>
<evidence type="ECO:0000313" key="2">
    <source>
        <dbReference type="EMBL" id="NIA67466.1"/>
    </source>
</evidence>
<sequence length="191" mass="20673">MSEPLERDVQPVQKLLTLLENLGGERYGGEDVSQLEHALQCAMLAQENAAPESLVVAALLHDIGHLVNPNDEGAAAAGIDAAHERTGAAYLARWFGPAVTAPIAQHVAAKRYLCQAEDGYFQRLSDESVRSLAVQGGPFSETEAEAFLSRPYAEAAIALRRWDEAAKDPEKVTPSLGDFRPLIERALATRQ</sequence>
<dbReference type="Pfam" id="PF01966">
    <property type="entry name" value="HD"/>
    <property type="match status" value="1"/>
</dbReference>
<protein>
    <submittedName>
        <fullName evidence="2">HD domain-containing protein</fullName>
    </submittedName>
</protein>
<gene>
    <name evidence="2" type="ORF">HBA54_02570</name>
</gene>
<reference evidence="2" key="1">
    <citation type="submission" date="2020-03" db="EMBL/GenBank/DDBJ databases">
        <title>Genome of Pelagibius litoralis DSM 21314T.</title>
        <authorList>
            <person name="Wang G."/>
        </authorList>
    </citation>
    <scope>NUCLEOTIDE SEQUENCE</scope>
    <source>
        <strain evidence="2">DSM 21314</strain>
    </source>
</reference>
<dbReference type="SUPFAM" id="SSF109604">
    <property type="entry name" value="HD-domain/PDEase-like"/>
    <property type="match status" value="1"/>
</dbReference>
<dbReference type="PANTHER" id="PTHR40202">
    <property type="match status" value="1"/>
</dbReference>
<dbReference type="Proteomes" id="UP000761264">
    <property type="component" value="Unassembled WGS sequence"/>
</dbReference>
<feature type="domain" description="HD" evidence="1">
    <location>
        <begin position="36"/>
        <end position="106"/>
    </location>
</feature>
<dbReference type="InterPro" id="IPR017670">
    <property type="entry name" value="Phosphonate_degrad-assoc"/>
</dbReference>
<dbReference type="InterPro" id="IPR052567">
    <property type="entry name" value="OP_Dioxygenase"/>
</dbReference>
<dbReference type="Gene3D" id="1.10.3210.10">
    <property type="entry name" value="Hypothetical protein af1432"/>
    <property type="match status" value="1"/>
</dbReference>
<accession>A0A967C501</accession>
<dbReference type="NCBIfam" id="TIGR03276">
    <property type="entry name" value="Phn-HD"/>
    <property type="match status" value="1"/>
</dbReference>
<dbReference type="RefSeq" id="WP_167221064.1">
    <property type="nucleotide sequence ID" value="NZ_JAAQPH010000002.1"/>
</dbReference>
<comment type="caution">
    <text evidence="2">The sequence shown here is derived from an EMBL/GenBank/DDBJ whole genome shotgun (WGS) entry which is preliminary data.</text>
</comment>